<feature type="compositionally biased region" description="Polar residues" evidence="1">
    <location>
        <begin position="42"/>
        <end position="53"/>
    </location>
</feature>
<feature type="compositionally biased region" description="Low complexity" evidence="1">
    <location>
        <begin position="54"/>
        <end position="75"/>
    </location>
</feature>
<organism evidence="2 3">
    <name type="scientific">Oxynema aestuarii AP17</name>
    <dbReference type="NCBI Taxonomy" id="2064643"/>
    <lineage>
        <taxon>Bacteria</taxon>
        <taxon>Bacillati</taxon>
        <taxon>Cyanobacteriota</taxon>
        <taxon>Cyanophyceae</taxon>
        <taxon>Oscillatoriophycideae</taxon>
        <taxon>Oscillatoriales</taxon>
        <taxon>Oscillatoriaceae</taxon>
        <taxon>Oxynema</taxon>
        <taxon>Oxynema aestuarii</taxon>
    </lineage>
</organism>
<dbReference type="AlphaFoldDB" id="A0A6H1U0M9"/>
<accession>A0A6H1U0M9</accession>
<reference evidence="2 3" key="1">
    <citation type="submission" date="2020-04" db="EMBL/GenBank/DDBJ databases">
        <authorList>
            <person name="Basu S."/>
            <person name="Maruthanayagam V."/>
            <person name="Chakraborty S."/>
            <person name="Pramanik A."/>
            <person name="Mukherjee J."/>
            <person name="Brink B."/>
        </authorList>
    </citation>
    <scope>NUCLEOTIDE SEQUENCE [LARGE SCALE GENOMIC DNA]</scope>
    <source>
        <strain evidence="2 3">AP17</strain>
    </source>
</reference>
<feature type="region of interest" description="Disordered" evidence="1">
    <location>
        <begin position="42"/>
        <end position="75"/>
    </location>
</feature>
<sequence>MFLDELTPVIKELSAHPIAFLGGFCSGALRLNLWDDPVKSWLQQQGASSETTAPPSENNNGSFGSSSGPQSISID</sequence>
<protein>
    <submittedName>
        <fullName evidence="2">Uncharacterized protein</fullName>
    </submittedName>
</protein>
<evidence type="ECO:0000256" key="1">
    <source>
        <dbReference type="SAM" id="MobiDB-lite"/>
    </source>
</evidence>
<dbReference type="Proteomes" id="UP000500857">
    <property type="component" value="Chromosome"/>
</dbReference>
<dbReference type="Pfam" id="PF26369">
    <property type="entry name" value="UPF0426"/>
    <property type="match status" value="1"/>
</dbReference>
<dbReference type="RefSeq" id="WP_168570540.1">
    <property type="nucleotide sequence ID" value="NZ_CP051167.1"/>
</dbReference>
<evidence type="ECO:0000313" key="2">
    <source>
        <dbReference type="EMBL" id="QIZ72391.1"/>
    </source>
</evidence>
<proteinExistence type="predicted"/>
<dbReference type="InterPro" id="IPR040278">
    <property type="entry name" value="UPF0426"/>
</dbReference>
<name>A0A6H1U0M9_9CYAN</name>
<gene>
    <name evidence="2" type="ORF">HCG48_18865</name>
</gene>
<dbReference type="KEGG" id="oxy:HCG48_18865"/>
<dbReference type="EMBL" id="CP051167">
    <property type="protein sequence ID" value="QIZ72391.1"/>
    <property type="molecule type" value="Genomic_DNA"/>
</dbReference>
<evidence type="ECO:0000313" key="3">
    <source>
        <dbReference type="Proteomes" id="UP000500857"/>
    </source>
</evidence>
<keyword evidence="3" id="KW-1185">Reference proteome</keyword>